<evidence type="ECO:0000313" key="2">
    <source>
        <dbReference type="EMBL" id="PJB83067.1"/>
    </source>
</evidence>
<protein>
    <submittedName>
        <fullName evidence="2">Uncharacterized protein</fullName>
    </submittedName>
</protein>
<dbReference type="EMBL" id="PFTM01000042">
    <property type="protein sequence ID" value="PJB83067.1"/>
    <property type="molecule type" value="Genomic_DNA"/>
</dbReference>
<dbReference type="AlphaFoldDB" id="A0A2M8D7G7"/>
<sequence length="128" mass="14463">MYFSDIYIHRKSTNHRPHHGAEEGVMKLLKNRRAEVARRNIPKSCAAERRRKRALTQDICLVLALALAAGFLSAGLFEDLPILKLTYPDVECVGIWTKADGERGAVACQDWLAAHPDARYEHAWVAPR</sequence>
<feature type="transmembrane region" description="Helical" evidence="1">
    <location>
        <begin position="59"/>
        <end position="77"/>
    </location>
</feature>
<evidence type="ECO:0000313" key="3">
    <source>
        <dbReference type="Proteomes" id="UP000229236"/>
    </source>
</evidence>
<gene>
    <name evidence="2" type="ORF">CO088_02335</name>
</gene>
<dbReference type="Proteomes" id="UP000229236">
    <property type="component" value="Unassembled WGS sequence"/>
</dbReference>
<evidence type="ECO:0000256" key="1">
    <source>
        <dbReference type="SAM" id="Phobius"/>
    </source>
</evidence>
<organism evidence="2 3">
    <name type="scientific">Candidatus Yonathbacteria bacterium CG_4_9_14_0_8_um_filter_46_47</name>
    <dbReference type="NCBI Taxonomy" id="1975106"/>
    <lineage>
        <taxon>Bacteria</taxon>
        <taxon>Candidatus Yonathiibacteriota</taxon>
    </lineage>
</organism>
<keyword evidence="1" id="KW-0812">Transmembrane</keyword>
<keyword evidence="1" id="KW-0472">Membrane</keyword>
<proteinExistence type="predicted"/>
<reference evidence="3" key="1">
    <citation type="submission" date="2017-09" db="EMBL/GenBank/DDBJ databases">
        <title>Depth-based differentiation of microbial function through sediment-hosted aquifers and enrichment of novel symbionts in the deep terrestrial subsurface.</title>
        <authorList>
            <person name="Probst A.J."/>
            <person name="Ladd B."/>
            <person name="Jarett J.K."/>
            <person name="Geller-Mcgrath D.E."/>
            <person name="Sieber C.M.K."/>
            <person name="Emerson J.B."/>
            <person name="Anantharaman K."/>
            <person name="Thomas B.C."/>
            <person name="Malmstrom R."/>
            <person name="Stieglmeier M."/>
            <person name="Klingl A."/>
            <person name="Woyke T."/>
            <person name="Ryan C.M."/>
            <person name="Banfield J.F."/>
        </authorList>
    </citation>
    <scope>NUCLEOTIDE SEQUENCE [LARGE SCALE GENOMIC DNA]</scope>
</reference>
<name>A0A2M8D7G7_9BACT</name>
<accession>A0A2M8D7G7</accession>
<comment type="caution">
    <text evidence="2">The sequence shown here is derived from an EMBL/GenBank/DDBJ whole genome shotgun (WGS) entry which is preliminary data.</text>
</comment>
<keyword evidence="1" id="KW-1133">Transmembrane helix</keyword>